<evidence type="ECO:0000313" key="2">
    <source>
        <dbReference type="Proteomes" id="UP000053097"/>
    </source>
</evidence>
<dbReference type="EMBL" id="KK107128">
    <property type="protein sequence ID" value="EZA58314.1"/>
    <property type="molecule type" value="Genomic_DNA"/>
</dbReference>
<name>A0A026WT81_OOCBI</name>
<accession>A0A026WT81</accession>
<dbReference type="Proteomes" id="UP000053097">
    <property type="component" value="Unassembled WGS sequence"/>
</dbReference>
<reference evidence="1 2" key="1">
    <citation type="journal article" date="2014" name="Curr. Biol.">
        <title>The genome of the clonal raider ant Cerapachys biroi.</title>
        <authorList>
            <person name="Oxley P.R."/>
            <person name="Ji L."/>
            <person name="Fetter-Pruneda I."/>
            <person name="McKenzie S.K."/>
            <person name="Li C."/>
            <person name="Hu H."/>
            <person name="Zhang G."/>
            <person name="Kronauer D.J."/>
        </authorList>
    </citation>
    <scope>NUCLEOTIDE SEQUENCE [LARGE SCALE GENOMIC DNA]</scope>
</reference>
<sequence length="179" mass="19974">MSTDSYILTYLEQMIVLGRVVGPWRHLLAFARIILSVVCGQHVMLLVSHRGRNICPLTATAAPITALQATSSLPVMASLHEVHDIGTGQFVPPAGRCCYWIEFLSQNREHPGNIQIDYREWEYRDHVTCPSSSDRAQPSILPGPPPLGCTKFNEKKIADVLYVCKPIGNIAKLLRKIKK</sequence>
<organism evidence="1 2">
    <name type="scientific">Ooceraea biroi</name>
    <name type="common">Clonal raider ant</name>
    <name type="synonym">Cerapachys biroi</name>
    <dbReference type="NCBI Taxonomy" id="2015173"/>
    <lineage>
        <taxon>Eukaryota</taxon>
        <taxon>Metazoa</taxon>
        <taxon>Ecdysozoa</taxon>
        <taxon>Arthropoda</taxon>
        <taxon>Hexapoda</taxon>
        <taxon>Insecta</taxon>
        <taxon>Pterygota</taxon>
        <taxon>Neoptera</taxon>
        <taxon>Endopterygota</taxon>
        <taxon>Hymenoptera</taxon>
        <taxon>Apocrita</taxon>
        <taxon>Aculeata</taxon>
        <taxon>Formicoidea</taxon>
        <taxon>Formicidae</taxon>
        <taxon>Dorylinae</taxon>
        <taxon>Ooceraea</taxon>
    </lineage>
</organism>
<keyword evidence="2" id="KW-1185">Reference proteome</keyword>
<protein>
    <submittedName>
        <fullName evidence="1">Uncharacterized protein</fullName>
    </submittedName>
</protein>
<dbReference type="AlphaFoldDB" id="A0A026WT81"/>
<proteinExistence type="predicted"/>
<gene>
    <name evidence="1" type="ORF">X777_01271</name>
</gene>
<evidence type="ECO:0000313" key="1">
    <source>
        <dbReference type="EMBL" id="EZA58314.1"/>
    </source>
</evidence>